<keyword evidence="2" id="KW-0732">Signal</keyword>
<dbReference type="Pfam" id="PF13715">
    <property type="entry name" value="CarbopepD_reg_2"/>
    <property type="match status" value="1"/>
</dbReference>
<dbReference type="EMBL" id="JBBYHS010000004">
    <property type="protein sequence ID" value="MEL1253084.1"/>
    <property type="molecule type" value="Genomic_DNA"/>
</dbReference>
<accession>A0ABU9IKV7</accession>
<dbReference type="RefSeq" id="WP_341690056.1">
    <property type="nucleotide sequence ID" value="NZ_JBBYHS010000004.1"/>
</dbReference>
<dbReference type="SUPFAM" id="SSF56935">
    <property type="entry name" value="Porins"/>
    <property type="match status" value="1"/>
</dbReference>
<feature type="chain" id="PRO_5047496618" evidence="2">
    <location>
        <begin position="20"/>
        <end position="940"/>
    </location>
</feature>
<evidence type="ECO:0000256" key="2">
    <source>
        <dbReference type="SAM" id="SignalP"/>
    </source>
</evidence>
<protein>
    <submittedName>
        <fullName evidence="4">Outer membrane beta-barrel protein</fullName>
    </submittedName>
</protein>
<feature type="signal peptide" evidence="2">
    <location>
        <begin position="1"/>
        <end position="19"/>
    </location>
</feature>
<feature type="region of interest" description="Disordered" evidence="1">
    <location>
        <begin position="909"/>
        <end position="940"/>
    </location>
</feature>
<evidence type="ECO:0000259" key="3">
    <source>
        <dbReference type="Pfam" id="PF14905"/>
    </source>
</evidence>
<keyword evidence="5" id="KW-1185">Reference proteome</keyword>
<reference evidence="4 5" key="1">
    <citation type="submission" date="2024-04" db="EMBL/GenBank/DDBJ databases">
        <title>Flavobacterium sp. DGU38 16S ribosomal RNA gene Genome sequencing and assembly.</title>
        <authorList>
            <person name="Park S."/>
        </authorList>
    </citation>
    <scope>NUCLEOTIDE SEQUENCE [LARGE SCALE GENOMIC DNA]</scope>
    <source>
        <strain evidence="4 5">DGU38</strain>
    </source>
</reference>
<dbReference type="InterPro" id="IPR008969">
    <property type="entry name" value="CarboxyPept-like_regulatory"/>
</dbReference>
<organism evidence="4 5">
    <name type="scientific">Flavobacterium calami</name>
    <dbReference type="NCBI Taxonomy" id="3139144"/>
    <lineage>
        <taxon>Bacteria</taxon>
        <taxon>Pseudomonadati</taxon>
        <taxon>Bacteroidota</taxon>
        <taxon>Flavobacteriia</taxon>
        <taxon>Flavobacteriales</taxon>
        <taxon>Flavobacteriaceae</taxon>
        <taxon>Flavobacterium</taxon>
    </lineage>
</organism>
<dbReference type="Proteomes" id="UP001485226">
    <property type="component" value="Unassembled WGS sequence"/>
</dbReference>
<gene>
    <name evidence="4" type="ORF">AAEO57_04810</name>
</gene>
<feature type="compositionally biased region" description="Polar residues" evidence="1">
    <location>
        <begin position="393"/>
        <end position="402"/>
    </location>
</feature>
<feature type="region of interest" description="Disordered" evidence="1">
    <location>
        <begin position="292"/>
        <end position="311"/>
    </location>
</feature>
<comment type="caution">
    <text evidence="4">The sequence shown here is derived from an EMBL/GenBank/DDBJ whole genome shotgun (WGS) entry which is preliminary data.</text>
</comment>
<evidence type="ECO:0000256" key="1">
    <source>
        <dbReference type="SAM" id="MobiDB-lite"/>
    </source>
</evidence>
<dbReference type="InterPro" id="IPR041700">
    <property type="entry name" value="OMP_b-brl_3"/>
</dbReference>
<proteinExistence type="predicted"/>
<feature type="domain" description="Outer membrane protein beta-barrel" evidence="3">
    <location>
        <begin position="444"/>
        <end position="900"/>
    </location>
</feature>
<sequence length="940" mass="105215">MTRIYYFLLLFVFAYSANAQNDIVLKGTVLDINTQLPVELATVYFTTVKDSTVIDYATTDKNGFFRLNTKKLDKPVFLKINYLGYQTYSEEQKGLLESKDFGKLYLLESVNALNEVVVKSEAPPIRMKQDTLEYNAASYKVRPDANVEALLKQLPGFDIDDAGKIMVNGREVNQLLVNGKPFFDRDGAIALKNLPAEIIQKVQVSDFKTKKEELSKQESTSDYSSINLTIDEKKNKGYFGKILGGYGSDDRYESSLIMNFFNNKQKISILGSSNNINSTGFAQDEVFDSMGGGRTARGGKSSGGSGKGITQSNLLGVNYSDDWTEKLMASGSYNFSNTINNNESKSNELSILPSGNNYTVADSKTRNESTGNTANFELEYKIDPSTRLVITPNVGQTRSNGKSDSSSSTSVDDENGELLNNSEAKSYKETTATNFANTINFNKAFEKKARNMSFVFSNNNTKNDSDGFNDSNTFFTKEPDKNVDRYQKTNGRSISDSYSLDLEYTEPITDSLRVRFGSDFDWQSSSNDQKTYDVDRNTEEILDLNSSLTTYTTSAQNSVAPKVGITLRKSNYTLNLDSKTTIVNFDNYSLYMGKETQLNKKYALPFASAQLRYKFSKSKNLTLKYDYSNAIPSANYLMPIANLNNPLNSIVGNPNLDPVEKNSMNFNFRNFDFRTRSGYAFSLKGDYFNNDIVSTSVFDENGKRTTTYVNISGNYSLSAGANWNQSIKRDAHVLRYGIGVNGSYTFDKGFTNAIMYNAKSTAISPKLYFTYEYGELLTISPSYGLSFNETHYENTSATSTSAVVHRAGLQTTTYWPSNLIFGNDFGYTYNSNLSDDFKKDFYLWNTSLSYGFLNKTLYAKIKVYDVLNQNQSASRTISATSVRDEESTVLKRYVMFSVAYKIGNFAAEKGSKRRGGERGERGEGGDRGDRGDRGGRERED</sequence>
<feature type="compositionally biased region" description="Basic and acidic residues" evidence="1">
    <location>
        <begin position="914"/>
        <end position="940"/>
    </location>
</feature>
<evidence type="ECO:0000313" key="5">
    <source>
        <dbReference type="Proteomes" id="UP001485226"/>
    </source>
</evidence>
<feature type="region of interest" description="Disordered" evidence="1">
    <location>
        <begin position="345"/>
        <end position="372"/>
    </location>
</feature>
<name>A0ABU9IKV7_9FLAO</name>
<feature type="compositionally biased region" description="Gly residues" evidence="1">
    <location>
        <begin position="292"/>
        <end position="307"/>
    </location>
</feature>
<dbReference type="Pfam" id="PF14905">
    <property type="entry name" value="OMP_b-brl_3"/>
    <property type="match status" value="1"/>
</dbReference>
<feature type="region of interest" description="Disordered" evidence="1">
    <location>
        <begin position="387"/>
        <end position="425"/>
    </location>
</feature>
<dbReference type="SUPFAM" id="SSF49464">
    <property type="entry name" value="Carboxypeptidase regulatory domain-like"/>
    <property type="match status" value="1"/>
</dbReference>
<evidence type="ECO:0000313" key="4">
    <source>
        <dbReference type="EMBL" id="MEL1253084.1"/>
    </source>
</evidence>